<dbReference type="Proteomes" id="UP000054498">
    <property type="component" value="Unassembled WGS sequence"/>
</dbReference>
<dbReference type="PROSITE" id="PS50865">
    <property type="entry name" value="ZF_MYND_2"/>
    <property type="match status" value="1"/>
</dbReference>
<accession>A0A0D2NQ59</accession>
<dbReference type="OrthoDB" id="265717at2759"/>
<keyword evidence="1" id="KW-0479">Metal-binding</keyword>
<dbReference type="InterPro" id="IPR002893">
    <property type="entry name" value="Znf_MYND"/>
</dbReference>
<feature type="domain" description="MYND-type" evidence="5">
    <location>
        <begin position="126"/>
        <end position="170"/>
    </location>
</feature>
<dbReference type="SUPFAM" id="SSF144232">
    <property type="entry name" value="HIT/MYND zinc finger-like"/>
    <property type="match status" value="1"/>
</dbReference>
<evidence type="ECO:0000259" key="5">
    <source>
        <dbReference type="PROSITE" id="PS50865"/>
    </source>
</evidence>
<sequence>MALRQDPNYYVEVAGGGIYPIKTWCFFAEIVDDSLSQMPEFFNRCEVRDITGETASVLFGLEGGPMAFRDLTSGATLFVRYASKCYFSDLATQVLKVEDLSMVKVVQAPLDLLLSLSQYYWDRSRCAACRRPLAAATATQWCARCGAAAYCGAECRARHAPDHGGHCHLCFELSAVLSIDFDRYVEPVPFR</sequence>
<dbReference type="AlphaFoldDB" id="A0A0D2NQ59"/>
<keyword evidence="3" id="KW-0862">Zinc</keyword>
<evidence type="ECO:0000256" key="2">
    <source>
        <dbReference type="ARBA" id="ARBA00022771"/>
    </source>
</evidence>
<keyword evidence="2 4" id="KW-0863">Zinc-finger</keyword>
<dbReference type="GO" id="GO:0008270">
    <property type="term" value="F:zinc ion binding"/>
    <property type="evidence" value="ECO:0007669"/>
    <property type="project" value="UniProtKB-KW"/>
</dbReference>
<protein>
    <recommendedName>
        <fullName evidence="5">MYND-type domain-containing protein</fullName>
    </recommendedName>
</protein>
<dbReference type="PROSITE" id="PS01360">
    <property type="entry name" value="ZF_MYND_1"/>
    <property type="match status" value="1"/>
</dbReference>
<name>A0A0D2NQ59_9CHLO</name>
<reference evidence="6 7" key="1">
    <citation type="journal article" date="2013" name="BMC Genomics">
        <title>Reconstruction of the lipid metabolism for the microalga Monoraphidium neglectum from its genome sequence reveals characteristics suitable for biofuel production.</title>
        <authorList>
            <person name="Bogen C."/>
            <person name="Al-Dilaimi A."/>
            <person name="Albersmeier A."/>
            <person name="Wichmann J."/>
            <person name="Grundmann M."/>
            <person name="Rupp O."/>
            <person name="Lauersen K.J."/>
            <person name="Blifernez-Klassen O."/>
            <person name="Kalinowski J."/>
            <person name="Goesmann A."/>
            <person name="Mussgnug J.H."/>
            <person name="Kruse O."/>
        </authorList>
    </citation>
    <scope>NUCLEOTIDE SEQUENCE [LARGE SCALE GENOMIC DNA]</scope>
    <source>
        <strain evidence="6 7">SAG 48.87</strain>
    </source>
</reference>
<evidence type="ECO:0000256" key="3">
    <source>
        <dbReference type="ARBA" id="ARBA00022833"/>
    </source>
</evidence>
<dbReference type="EMBL" id="KK100365">
    <property type="protein sequence ID" value="KIZ06491.1"/>
    <property type="molecule type" value="Genomic_DNA"/>
</dbReference>
<evidence type="ECO:0000256" key="4">
    <source>
        <dbReference type="PROSITE-ProRule" id="PRU00134"/>
    </source>
</evidence>
<dbReference type="KEGG" id="mng:MNEG_1455"/>
<evidence type="ECO:0000313" key="7">
    <source>
        <dbReference type="Proteomes" id="UP000054498"/>
    </source>
</evidence>
<dbReference type="Gene3D" id="6.10.140.2220">
    <property type="match status" value="1"/>
</dbReference>
<keyword evidence="7" id="KW-1185">Reference proteome</keyword>
<evidence type="ECO:0000313" key="6">
    <source>
        <dbReference type="EMBL" id="KIZ06491.1"/>
    </source>
</evidence>
<dbReference type="RefSeq" id="XP_013905510.1">
    <property type="nucleotide sequence ID" value="XM_014050056.1"/>
</dbReference>
<dbReference type="GeneID" id="25732123"/>
<gene>
    <name evidence="6" type="ORF">MNEG_1455</name>
</gene>
<organism evidence="6 7">
    <name type="scientific">Monoraphidium neglectum</name>
    <dbReference type="NCBI Taxonomy" id="145388"/>
    <lineage>
        <taxon>Eukaryota</taxon>
        <taxon>Viridiplantae</taxon>
        <taxon>Chlorophyta</taxon>
        <taxon>core chlorophytes</taxon>
        <taxon>Chlorophyceae</taxon>
        <taxon>CS clade</taxon>
        <taxon>Sphaeropleales</taxon>
        <taxon>Selenastraceae</taxon>
        <taxon>Monoraphidium</taxon>
    </lineage>
</organism>
<proteinExistence type="predicted"/>
<evidence type="ECO:0000256" key="1">
    <source>
        <dbReference type="ARBA" id="ARBA00022723"/>
    </source>
</evidence>